<feature type="region of interest" description="Disordered" evidence="1">
    <location>
        <begin position="1"/>
        <end position="34"/>
    </location>
</feature>
<dbReference type="AlphaFoldDB" id="C7IY60"/>
<name>C7IY60_ORYSJ</name>
<dbReference type="KEGG" id="dosa:Os02g0691500"/>
<feature type="non-terminal residue" evidence="2">
    <location>
        <position position="1"/>
    </location>
</feature>
<sequence length="246" mass="26530">RQRQQRRGRRLHGAHDDNEQLQQQRHRGRAVRRRAPVRAVLRVPAVRVVPLAARLHHHHHRGVCVGVGFGVVVVAGHGGGGAPVGAPLRVGRHRGEPGRDARQRPCHVTAAARAAAQDDRRPAGPPAHRAAPQRHHAGLPCALHPQRQGGGRMQPDDGGRHRGGGAPRALHRRRGGGRLGASPRGGATGHDGDGGGEERTRDVHVLSRSKCLTCRRLCGRVYCMPRSRFSPLFRLVTFLLCSGPAG</sequence>
<feature type="region of interest" description="Disordered" evidence="1">
    <location>
        <begin position="85"/>
        <end position="202"/>
    </location>
</feature>
<reference evidence="3" key="2">
    <citation type="journal article" date="2008" name="Nucleic Acids Res.">
        <title>The rice annotation project database (RAP-DB): 2008 update.</title>
        <authorList>
            <consortium name="The rice annotation project (RAP)"/>
        </authorList>
    </citation>
    <scope>GENOME REANNOTATION</scope>
    <source>
        <strain evidence="3">cv. Nipponbare</strain>
    </source>
</reference>
<dbReference type="EMBL" id="AP008208">
    <property type="protein sequence ID" value="BAH91848.1"/>
    <property type="molecule type" value="Genomic_DNA"/>
</dbReference>
<protein>
    <submittedName>
        <fullName evidence="2">Os02g0691500 protein</fullName>
    </submittedName>
</protein>
<reference evidence="2 3" key="1">
    <citation type="journal article" date="2005" name="Nature">
        <title>The map-based sequence of the rice genome.</title>
        <authorList>
            <consortium name="International rice genome sequencing project (IRGSP)"/>
            <person name="Matsumoto T."/>
            <person name="Wu J."/>
            <person name="Kanamori H."/>
            <person name="Katayose Y."/>
            <person name="Fujisawa M."/>
            <person name="Namiki N."/>
            <person name="Mizuno H."/>
            <person name="Yamamoto K."/>
            <person name="Antonio B.A."/>
            <person name="Baba T."/>
            <person name="Sakata K."/>
            <person name="Nagamura Y."/>
            <person name="Aoki H."/>
            <person name="Arikawa K."/>
            <person name="Arita K."/>
            <person name="Bito T."/>
            <person name="Chiden Y."/>
            <person name="Fujitsuka N."/>
            <person name="Fukunaka R."/>
            <person name="Hamada M."/>
            <person name="Harada C."/>
            <person name="Hayashi A."/>
            <person name="Hijishita S."/>
            <person name="Honda M."/>
            <person name="Hosokawa S."/>
            <person name="Ichikawa Y."/>
            <person name="Idonuma A."/>
            <person name="Iijima M."/>
            <person name="Ikeda M."/>
            <person name="Ikeno M."/>
            <person name="Ito K."/>
            <person name="Ito S."/>
            <person name="Ito T."/>
            <person name="Ito Y."/>
            <person name="Ito Y."/>
            <person name="Iwabuchi A."/>
            <person name="Kamiya K."/>
            <person name="Karasawa W."/>
            <person name="Kurita K."/>
            <person name="Katagiri S."/>
            <person name="Kikuta A."/>
            <person name="Kobayashi H."/>
            <person name="Kobayashi N."/>
            <person name="Machita K."/>
            <person name="Maehara T."/>
            <person name="Masukawa M."/>
            <person name="Mizubayashi T."/>
            <person name="Mukai Y."/>
            <person name="Nagasaki H."/>
            <person name="Nagata Y."/>
            <person name="Naito S."/>
            <person name="Nakashima M."/>
            <person name="Nakama Y."/>
            <person name="Nakamichi Y."/>
            <person name="Nakamura M."/>
            <person name="Meguro A."/>
            <person name="Negishi M."/>
            <person name="Ohta I."/>
            <person name="Ohta T."/>
            <person name="Okamoto M."/>
            <person name="Ono N."/>
            <person name="Saji S."/>
            <person name="Sakaguchi M."/>
            <person name="Sakai K."/>
            <person name="Shibata M."/>
            <person name="Shimokawa T."/>
            <person name="Song J."/>
            <person name="Takazaki Y."/>
            <person name="Terasawa K."/>
            <person name="Tsugane M."/>
            <person name="Tsuji K."/>
            <person name="Ueda S."/>
            <person name="Waki K."/>
            <person name="Yamagata H."/>
            <person name="Yamamoto M."/>
            <person name="Yamamoto S."/>
            <person name="Yamane H."/>
            <person name="Yoshiki S."/>
            <person name="Yoshihara R."/>
            <person name="Yukawa K."/>
            <person name="Zhong H."/>
            <person name="Yano M."/>
            <person name="Yuan Q."/>
            <person name="Ouyang S."/>
            <person name="Liu J."/>
            <person name="Jones K.M."/>
            <person name="Gansberger K."/>
            <person name="Moffat K."/>
            <person name="Hill J."/>
            <person name="Bera J."/>
            <person name="Fadrosh D."/>
            <person name="Jin S."/>
            <person name="Johri S."/>
            <person name="Kim M."/>
            <person name="Overton L."/>
            <person name="Reardon M."/>
            <person name="Tsitrin T."/>
            <person name="Vuong H."/>
            <person name="Weaver B."/>
            <person name="Ciecko A."/>
            <person name="Tallon L."/>
            <person name="Jackson J."/>
            <person name="Pai G."/>
            <person name="Aken S.V."/>
            <person name="Utterback T."/>
            <person name="Reidmuller S."/>
            <person name="Feldblyum T."/>
            <person name="Hsiao J."/>
            <person name="Zismann V."/>
            <person name="Iobst S."/>
            <person name="de Vazeille A.R."/>
            <person name="Buell C.R."/>
            <person name="Ying K."/>
            <person name="Li Y."/>
            <person name="Lu T."/>
            <person name="Huang Y."/>
            <person name="Zhao Q."/>
            <person name="Feng Q."/>
            <person name="Zhang L."/>
            <person name="Zhu J."/>
            <person name="Weng Q."/>
            <person name="Mu J."/>
            <person name="Lu Y."/>
            <person name="Fan D."/>
            <person name="Liu Y."/>
            <person name="Guan J."/>
            <person name="Zhang Y."/>
            <person name="Yu S."/>
            <person name="Liu X."/>
            <person name="Zhang Y."/>
            <person name="Hong G."/>
            <person name="Han B."/>
            <person name="Choisne N."/>
            <person name="Demange N."/>
            <person name="Orjeda G."/>
            <person name="Samain S."/>
            <person name="Cattolico L."/>
            <person name="Pelletier E."/>
            <person name="Couloux A."/>
            <person name="Segurens B."/>
            <person name="Wincker P."/>
            <person name="D'Hont A."/>
            <person name="Scarpelli C."/>
            <person name="Weissenbach J."/>
            <person name="Salanoubat M."/>
            <person name="Quetier F."/>
            <person name="Yu Y."/>
            <person name="Kim H.R."/>
            <person name="Rambo T."/>
            <person name="Currie J."/>
            <person name="Collura K."/>
            <person name="Luo M."/>
            <person name="Yang T."/>
            <person name="Ammiraju J.S.S."/>
            <person name="Engler F."/>
            <person name="Soderlund C."/>
            <person name="Wing R.A."/>
            <person name="Palmer L.E."/>
            <person name="de la Bastide M."/>
            <person name="Spiegel L."/>
            <person name="Nascimento L."/>
            <person name="Zutavern T."/>
            <person name="O'Shaughnessy A."/>
            <person name="Dike S."/>
            <person name="Dedhia N."/>
            <person name="Preston R."/>
            <person name="Balija V."/>
            <person name="McCombie W.R."/>
            <person name="Chow T."/>
            <person name="Chen H."/>
            <person name="Chung M."/>
            <person name="Chen C."/>
            <person name="Shaw J."/>
            <person name="Wu H."/>
            <person name="Hsiao K."/>
            <person name="Chao Y."/>
            <person name="Chu M."/>
            <person name="Cheng C."/>
            <person name="Hour A."/>
            <person name="Lee P."/>
            <person name="Lin S."/>
            <person name="Lin Y."/>
            <person name="Liou J."/>
            <person name="Liu S."/>
            <person name="Hsing Y."/>
            <person name="Raghuvanshi S."/>
            <person name="Mohanty A."/>
            <person name="Bharti A.K."/>
            <person name="Gaur A."/>
            <person name="Gupta V."/>
            <person name="Kumar D."/>
            <person name="Ravi V."/>
            <person name="Vij S."/>
            <person name="Kapur A."/>
            <person name="Khurana P."/>
            <person name="Khurana P."/>
            <person name="Khurana J.P."/>
            <person name="Tyagi A.K."/>
            <person name="Gaikwad K."/>
            <person name="Singh A."/>
            <person name="Dalal V."/>
            <person name="Srivastava S."/>
            <person name="Dixit A."/>
            <person name="Pal A.K."/>
            <person name="Ghazi I.A."/>
            <person name="Yadav M."/>
            <person name="Pandit A."/>
            <person name="Bhargava A."/>
            <person name="Sureshbabu K."/>
            <person name="Batra K."/>
            <person name="Sharma T.R."/>
            <person name="Mohapatra T."/>
            <person name="Singh N.K."/>
            <person name="Messing J."/>
            <person name="Nelson A.B."/>
            <person name="Fuks G."/>
            <person name="Kavchok S."/>
            <person name="Keizer G."/>
            <person name="Linton E."/>
            <person name="Llaca V."/>
            <person name="Song R."/>
            <person name="Tanyolac B."/>
            <person name="Young S."/>
            <person name="Ho-Il K."/>
            <person name="Hahn J.H."/>
            <person name="Sangsakoo G."/>
            <person name="Vanavichit A."/>
            <person name="de Mattos Luiz.A.T."/>
            <person name="Zimmer P.D."/>
            <person name="Malone G."/>
            <person name="Dellagostin O."/>
            <person name="de Oliveira A.C."/>
            <person name="Bevan M."/>
            <person name="Bancroft I."/>
            <person name="Minx P."/>
            <person name="Cordum H."/>
            <person name="Wilson R."/>
            <person name="Cheng Z."/>
            <person name="Jin W."/>
            <person name="Jiang J."/>
            <person name="Leong S.A."/>
            <person name="Iwama H."/>
            <person name="Gojobori T."/>
            <person name="Itoh T."/>
            <person name="Niimura Y."/>
            <person name="Fujii Y."/>
            <person name="Habara T."/>
            <person name="Sakai H."/>
            <person name="Sato Y."/>
            <person name="Wilson G."/>
            <person name="Kumar K."/>
            <person name="McCouch S."/>
            <person name="Juretic N."/>
            <person name="Hoen D."/>
            <person name="Wright S."/>
            <person name="Bruskiewich R."/>
            <person name="Bureau T."/>
            <person name="Miyao A."/>
            <person name="Hirochika H."/>
            <person name="Nishikawa T."/>
            <person name="Kadowaki K."/>
            <person name="Sugiura M."/>
            <person name="Burr B."/>
            <person name="Sasaki T."/>
        </authorList>
    </citation>
    <scope>NUCLEOTIDE SEQUENCE [LARGE SCALE GENOMIC DNA]</scope>
    <source>
        <strain evidence="3">cv. Nipponbare</strain>
    </source>
</reference>
<feature type="compositionally biased region" description="Basic and acidic residues" evidence="1">
    <location>
        <begin position="93"/>
        <end position="103"/>
    </location>
</feature>
<organism evidence="2 3">
    <name type="scientific">Oryza sativa subsp. japonica</name>
    <name type="common">Rice</name>
    <dbReference type="NCBI Taxonomy" id="39947"/>
    <lineage>
        <taxon>Eukaryota</taxon>
        <taxon>Viridiplantae</taxon>
        <taxon>Streptophyta</taxon>
        <taxon>Embryophyta</taxon>
        <taxon>Tracheophyta</taxon>
        <taxon>Spermatophyta</taxon>
        <taxon>Magnoliopsida</taxon>
        <taxon>Liliopsida</taxon>
        <taxon>Poales</taxon>
        <taxon>Poaceae</taxon>
        <taxon>BOP clade</taxon>
        <taxon>Oryzoideae</taxon>
        <taxon>Oryzeae</taxon>
        <taxon>Oryzinae</taxon>
        <taxon>Oryza</taxon>
        <taxon>Oryza sativa</taxon>
    </lineage>
</organism>
<evidence type="ECO:0000313" key="2">
    <source>
        <dbReference type="EMBL" id="BAH91848.1"/>
    </source>
</evidence>
<accession>C7IY60</accession>
<evidence type="ECO:0000256" key="1">
    <source>
        <dbReference type="SAM" id="MobiDB-lite"/>
    </source>
</evidence>
<feature type="compositionally biased region" description="Basic and acidic residues" evidence="1">
    <location>
        <begin position="190"/>
        <end position="202"/>
    </location>
</feature>
<feature type="compositionally biased region" description="Basic residues" evidence="1">
    <location>
        <begin position="24"/>
        <end position="34"/>
    </location>
</feature>
<proteinExistence type="predicted"/>
<gene>
    <name evidence="2" type="ordered locus">Os02g0691500</name>
</gene>
<dbReference type="Proteomes" id="UP000000763">
    <property type="component" value="Chromosome 2"/>
</dbReference>
<feature type="compositionally biased region" description="Basic residues" evidence="1">
    <location>
        <begin position="1"/>
        <end position="12"/>
    </location>
</feature>
<evidence type="ECO:0000313" key="3">
    <source>
        <dbReference type="Proteomes" id="UP000000763"/>
    </source>
</evidence>